<dbReference type="Pfam" id="PF13517">
    <property type="entry name" value="FG-GAP_3"/>
    <property type="match status" value="4"/>
</dbReference>
<dbReference type="InterPro" id="IPR028994">
    <property type="entry name" value="Integrin_alpha_N"/>
</dbReference>
<protein>
    <recommendedName>
        <fullName evidence="4">SGNH hydrolase-type esterase domain-containing protein</fullName>
    </recommendedName>
</protein>
<proteinExistence type="predicted"/>
<feature type="region of interest" description="Disordered" evidence="2">
    <location>
        <begin position="810"/>
        <end position="840"/>
    </location>
</feature>
<sequence length="1438" mass="156011">MALRTPSRAFAFAMVLLFNAMVLVGALPDLRIMPLGDSITKGSGSSGIIGYRGPLRQKLLDHANGDFSIDMVGSLTDGSMTDNNHEGHSGKYLADINGYWKLSIEARPNIVLIHAGTNNMDKNVDLDIALDIYRNIIDGIFKEVPGVTILAAPVIWANKPAMQANTNNFNPQIEALIKLRQTQGKRILAVPIDINVDDLSDLKHPNDKGYKKMADAWFKAILDADSRGFLEPPAKVTDSDAPGTGIGTGSSSGSGSSSGDLGKIEGGIWDKKGTIFPGFTTWESTGPIAAAAENGSRDKLILADLNGDGIADYVLADNDGTVRAWINGGKPNSWTSLGKVNPGWSSIKGDMIRMADVDNDGKADLIVLYSDGAAKVWKNTNNGKAFTALDANWATGLASRENVHFEDIDGDGYADYVIVYSGGSVKWARNTHNNGKDSSKKNWESAVTIAPGPAGIPANSARIRDLDGDGKADYLIVYDGGAVKALRNTIGSGGSSRNWDDIGTIAPGVSGVTGKMIRFADMDGDGLADFLAVADDGSIRMWKNLGIVGTKGSSMRFADLNGDGKDDIVSVDAKGRARAWINKGSSFDPIGEIAPGLDEDLSSARIEFADINGDSYDDYIVIYGGGAVKAYLNTQNILTSGSRNWENAITISPGVGEPGSKVRFADLNGDGYDDFLILYDGGAVKCWLNNKNVPPKNGERIWGEGEIVATGVGEAGRKVRFADLTGDGKADYIIQYDGGSAKAYRNNGKIGTSSKDRKWTLMGTIATGVSPQGPVRYADINGDGKADYLVAFGGGAVNAYVNSFDWKPKKTVDDDKNDDDKDDKDDKDKNPTCRAASKTHSDKQMPMGYYMDWDKIDSQSVSIEGWQYITIVNLTPHTFKYDSEGSHHYQMTNWDFGDIPPGKSRQNAVEYSSTAAIKLDSKGEAYYSIDGTKDKFLVRVTNHAGSTYPKRIVFDLTGMGAGSREYNCPKPETPVTLVITGSADYEDGYITSLVHGGAGWMQNIKSVIQDRTLDQIVMPGSHDAGMSTISGALLTIGGGWKNTQTQNLNINSQLWAGSRWFDLRVGTVHKPGGAYEFYALHVNDELWASPVGNSGEKFSDIVDEVNAFTSQFPGEVIILQFRYMIGIRESPAGGPIHWDDDIKDDFFGRLTDIENRCGGLEHEKRFHDYKLSTLMSKNAGKGCVLIFLDTEHLDENIEEEDQIWEKEGIYRKDAMSVRDPWPNRKDTKDAVEFTIDEWKKNTQSGMYVAQWLVTPFPILDYSIMEIAILPTNPALYWRGVNEITPQVFPNVLMVDYIANVLPARDNPDWDDLSAEIQVLAIGLNLYLISENCDISSIYPPLLPSKDGPGKLASHKSAWNGVVFANGTRLDKTPPGFRLGCSAILPKGTIFGNGTVLQHDVQNPSCAPPEGRPGSALPTFDIPSVVTPTNTPRALRWEA</sequence>
<feature type="domain" description="SGNH hydrolase-type esterase" evidence="4">
    <location>
        <begin position="35"/>
        <end position="211"/>
    </location>
</feature>
<evidence type="ECO:0000259" key="4">
    <source>
        <dbReference type="Pfam" id="PF13472"/>
    </source>
</evidence>
<dbReference type="InterPro" id="IPR036514">
    <property type="entry name" value="SGNH_hydro_sf"/>
</dbReference>
<accession>A0A9P7H8M3</accession>
<dbReference type="Gene3D" id="2.130.10.130">
    <property type="entry name" value="Integrin alpha, N-terminal"/>
    <property type="match status" value="2"/>
</dbReference>
<gene>
    <name evidence="5" type="ORF">KAF25_001406</name>
</gene>
<name>A0A9P7H8M3_9HYPO</name>
<reference evidence="5" key="1">
    <citation type="submission" date="2021-04" db="EMBL/GenBank/DDBJ databases">
        <title>Draft genome of Fusarium avenaceum strain F156N33, isolated from an atmospheric sample in Virginia.</title>
        <authorList>
            <person name="Yang S."/>
            <person name="Vinatzer B.A."/>
            <person name="Coleman J."/>
        </authorList>
    </citation>
    <scope>NUCLEOTIDE SEQUENCE</scope>
    <source>
        <strain evidence="5">F156N33</strain>
    </source>
</reference>
<comment type="caution">
    <text evidence="5">The sequence shown here is derived from an EMBL/GenBank/DDBJ whole genome shotgun (WGS) entry which is preliminary data.</text>
</comment>
<dbReference type="Gene3D" id="3.20.20.190">
    <property type="entry name" value="Phosphatidylinositol (PI) phosphodiesterase"/>
    <property type="match status" value="1"/>
</dbReference>
<evidence type="ECO:0000313" key="5">
    <source>
        <dbReference type="EMBL" id="KAG5663470.1"/>
    </source>
</evidence>
<dbReference type="InterPro" id="IPR013517">
    <property type="entry name" value="FG-GAP"/>
</dbReference>
<evidence type="ECO:0000256" key="2">
    <source>
        <dbReference type="SAM" id="MobiDB-lite"/>
    </source>
</evidence>
<keyword evidence="6" id="KW-1185">Reference proteome</keyword>
<dbReference type="PANTHER" id="PTHR45460:SF2">
    <property type="entry name" value="ALPHA 1,3 GLUCANASE, GH71 FAMILY (EUROFUNG)"/>
    <property type="match status" value="1"/>
</dbReference>
<dbReference type="SUPFAM" id="SSF69318">
    <property type="entry name" value="Integrin alpha N-terminal domain"/>
    <property type="match status" value="3"/>
</dbReference>
<feature type="signal peptide" evidence="3">
    <location>
        <begin position="1"/>
        <end position="26"/>
    </location>
</feature>
<feature type="region of interest" description="Disordered" evidence="2">
    <location>
        <begin position="232"/>
        <end position="263"/>
    </location>
</feature>
<dbReference type="GO" id="GO:0006629">
    <property type="term" value="P:lipid metabolic process"/>
    <property type="evidence" value="ECO:0007669"/>
    <property type="project" value="InterPro"/>
</dbReference>
<keyword evidence="1 3" id="KW-0732">Signal</keyword>
<dbReference type="Gene3D" id="3.40.50.1110">
    <property type="entry name" value="SGNH hydrolase"/>
    <property type="match status" value="1"/>
</dbReference>
<evidence type="ECO:0000256" key="3">
    <source>
        <dbReference type="SAM" id="SignalP"/>
    </source>
</evidence>
<dbReference type="PANTHER" id="PTHR45460">
    <property type="entry name" value="SIMILAR TO CYSTEINE PROTEINASE"/>
    <property type="match status" value="1"/>
</dbReference>
<dbReference type="Pfam" id="PF13472">
    <property type="entry name" value="Lipase_GDSL_2"/>
    <property type="match status" value="1"/>
</dbReference>
<feature type="chain" id="PRO_5040144129" description="SGNH hydrolase-type esterase domain-containing protein" evidence="3">
    <location>
        <begin position="27"/>
        <end position="1438"/>
    </location>
</feature>
<dbReference type="EMBL" id="JAGPUO010000004">
    <property type="protein sequence ID" value="KAG5663470.1"/>
    <property type="molecule type" value="Genomic_DNA"/>
</dbReference>
<organism evidence="5 6">
    <name type="scientific">Fusarium avenaceum</name>
    <dbReference type="NCBI Taxonomy" id="40199"/>
    <lineage>
        <taxon>Eukaryota</taxon>
        <taxon>Fungi</taxon>
        <taxon>Dikarya</taxon>
        <taxon>Ascomycota</taxon>
        <taxon>Pezizomycotina</taxon>
        <taxon>Sordariomycetes</taxon>
        <taxon>Hypocreomycetidae</taxon>
        <taxon>Hypocreales</taxon>
        <taxon>Nectriaceae</taxon>
        <taxon>Fusarium</taxon>
        <taxon>Fusarium tricinctum species complex</taxon>
    </lineage>
</organism>
<dbReference type="InterPro" id="IPR017946">
    <property type="entry name" value="PLC-like_Pdiesterase_TIM-brl"/>
</dbReference>
<dbReference type="InterPro" id="IPR013830">
    <property type="entry name" value="SGNH_hydro"/>
</dbReference>
<dbReference type="SUPFAM" id="SSF51695">
    <property type="entry name" value="PLC-like phosphodiesterases"/>
    <property type="match status" value="1"/>
</dbReference>
<evidence type="ECO:0000256" key="1">
    <source>
        <dbReference type="ARBA" id="ARBA00022729"/>
    </source>
</evidence>
<dbReference type="GO" id="GO:0008081">
    <property type="term" value="F:phosphoric diester hydrolase activity"/>
    <property type="evidence" value="ECO:0007669"/>
    <property type="project" value="InterPro"/>
</dbReference>
<dbReference type="Proteomes" id="UP000782241">
    <property type="component" value="Unassembled WGS sequence"/>
</dbReference>
<evidence type="ECO:0000313" key="6">
    <source>
        <dbReference type="Proteomes" id="UP000782241"/>
    </source>
</evidence>
<dbReference type="CDD" id="cd01833">
    <property type="entry name" value="XynB_like"/>
    <property type="match status" value="1"/>
</dbReference>
<dbReference type="SUPFAM" id="SSF52266">
    <property type="entry name" value="SGNH hydrolase"/>
    <property type="match status" value="1"/>
</dbReference>